<evidence type="ECO:0000256" key="4">
    <source>
        <dbReference type="PROSITE-ProRule" id="PRU01091"/>
    </source>
</evidence>
<dbReference type="InterPro" id="IPR016032">
    <property type="entry name" value="Sig_transdc_resp-reg_C-effctor"/>
</dbReference>
<keyword evidence="1" id="KW-0805">Transcription regulation</keyword>
<feature type="DNA-binding region" description="OmpR/PhoB-type" evidence="4">
    <location>
        <begin position="97"/>
        <end position="199"/>
    </location>
</feature>
<dbReference type="HOGENOM" id="CLU_088180_0_0_9"/>
<dbReference type="SMART" id="SM00862">
    <property type="entry name" value="Trans_reg_C"/>
    <property type="match status" value="1"/>
</dbReference>
<dbReference type="AlphaFoldDB" id="R2VKM2"/>
<organism evidence="6 8">
    <name type="scientific">Enterococcus gilvus ATCC BAA-350</name>
    <dbReference type="NCBI Taxonomy" id="1158614"/>
    <lineage>
        <taxon>Bacteria</taxon>
        <taxon>Bacillati</taxon>
        <taxon>Bacillota</taxon>
        <taxon>Bacilli</taxon>
        <taxon>Lactobacillales</taxon>
        <taxon>Enterococcaceae</taxon>
        <taxon>Enterococcus</taxon>
    </lineage>
</organism>
<keyword evidence="3" id="KW-0804">Transcription</keyword>
<dbReference type="GO" id="GO:0003677">
    <property type="term" value="F:DNA binding"/>
    <property type="evidence" value="ECO:0007669"/>
    <property type="project" value="UniProtKB-UniRule"/>
</dbReference>
<sequence>MQEKLQKLNFEVLCSTSIFEMILRNDYTWGPEFYQVIILSETITNKELEGIVPKLKEKKKTVFRKYLDEVHPEEEEELAYLEMDTWLSEDIPSNLLREVISKGGASTEQQQKFIIDSLDHLLMDFTKTETSLFKYLYKSDATFVSREDLCWHIWDTHPTNSKLAHLSVLVNSIRRKLIQKGFPPNTVETVWRKGYHLTKDFYAIYRDIQY</sequence>
<keyword evidence="9" id="KW-1185">Reference proteome</keyword>
<dbReference type="Proteomes" id="UP000013750">
    <property type="component" value="Unassembled WGS sequence"/>
</dbReference>
<dbReference type="Gene3D" id="1.10.10.10">
    <property type="entry name" value="Winged helix-like DNA-binding domain superfamily/Winged helix DNA-binding domain"/>
    <property type="match status" value="1"/>
</dbReference>
<accession>R2VKM2</accession>
<evidence type="ECO:0000313" key="8">
    <source>
        <dbReference type="Proteomes" id="UP000013750"/>
    </source>
</evidence>
<name>R2VKM2_9ENTE</name>
<dbReference type="Pfam" id="PF00486">
    <property type="entry name" value="Trans_reg_C"/>
    <property type="match status" value="1"/>
</dbReference>
<protein>
    <recommendedName>
        <fullName evidence="5">OmpR/PhoB-type domain-containing protein</fullName>
    </recommendedName>
</protein>
<dbReference type="SUPFAM" id="SSF46894">
    <property type="entry name" value="C-terminal effector domain of the bipartite response regulators"/>
    <property type="match status" value="1"/>
</dbReference>
<dbReference type="EMBL" id="AJDQ01000003">
    <property type="protein sequence ID" value="EOI58201.1"/>
    <property type="molecule type" value="Genomic_DNA"/>
</dbReference>
<dbReference type="PATRIC" id="fig|1158614.3.peg.264"/>
<evidence type="ECO:0000313" key="6">
    <source>
        <dbReference type="EMBL" id="EOI58201.1"/>
    </source>
</evidence>
<dbReference type="EMBL" id="ASWH01000002">
    <property type="protein sequence ID" value="EOW79037.1"/>
    <property type="molecule type" value="Genomic_DNA"/>
</dbReference>
<reference evidence="7 9" key="2">
    <citation type="submission" date="2013-03" db="EMBL/GenBank/DDBJ databases">
        <title>The Genome Sequence of Enterococcus gilvus ATCC BAA-350 (PacBio/Illumina hybrid assembly).</title>
        <authorList>
            <consortium name="The Broad Institute Genomics Platform"/>
            <consortium name="The Broad Institute Genome Sequencing Center for Infectious Disease"/>
            <person name="Earl A."/>
            <person name="Russ C."/>
            <person name="Gilmore M."/>
            <person name="Surin D."/>
            <person name="Walker B."/>
            <person name="Young S."/>
            <person name="Zeng Q."/>
            <person name="Gargeya S."/>
            <person name="Fitzgerald M."/>
            <person name="Haas B."/>
            <person name="Abouelleil A."/>
            <person name="Allen A.W."/>
            <person name="Alvarado L."/>
            <person name="Arachchi H.M."/>
            <person name="Berlin A.M."/>
            <person name="Chapman S.B."/>
            <person name="Gainer-Dewar J."/>
            <person name="Goldberg J."/>
            <person name="Griggs A."/>
            <person name="Gujja S."/>
            <person name="Hansen M."/>
            <person name="Howarth C."/>
            <person name="Imamovic A."/>
            <person name="Ireland A."/>
            <person name="Larimer J."/>
            <person name="McCowan C."/>
            <person name="Murphy C."/>
            <person name="Pearson M."/>
            <person name="Poon T.W."/>
            <person name="Priest M."/>
            <person name="Roberts A."/>
            <person name="Saif S."/>
            <person name="Shea T."/>
            <person name="Sisk P."/>
            <person name="Sykes S."/>
            <person name="Wortman J."/>
            <person name="Nusbaum C."/>
            <person name="Birren B."/>
        </authorList>
    </citation>
    <scope>NUCLEOTIDE SEQUENCE [LARGE SCALE GENOMIC DNA]</scope>
    <source>
        <strain evidence="7 9">ATCC BAA-350</strain>
    </source>
</reference>
<evidence type="ECO:0000259" key="5">
    <source>
        <dbReference type="PROSITE" id="PS51755"/>
    </source>
</evidence>
<dbReference type="PROSITE" id="PS51755">
    <property type="entry name" value="OMPR_PHOB"/>
    <property type="match status" value="1"/>
</dbReference>
<evidence type="ECO:0000256" key="3">
    <source>
        <dbReference type="ARBA" id="ARBA00023163"/>
    </source>
</evidence>
<dbReference type="InterPro" id="IPR036388">
    <property type="entry name" value="WH-like_DNA-bd_sf"/>
</dbReference>
<feature type="domain" description="OmpR/PhoB-type" evidence="5">
    <location>
        <begin position="97"/>
        <end position="199"/>
    </location>
</feature>
<evidence type="ECO:0000313" key="7">
    <source>
        <dbReference type="EMBL" id="EOW79037.1"/>
    </source>
</evidence>
<evidence type="ECO:0000256" key="2">
    <source>
        <dbReference type="ARBA" id="ARBA00023125"/>
    </source>
</evidence>
<dbReference type="InterPro" id="IPR001867">
    <property type="entry name" value="OmpR/PhoB-type_DNA-bd"/>
</dbReference>
<reference evidence="6 8" key="1">
    <citation type="submission" date="2013-02" db="EMBL/GenBank/DDBJ databases">
        <title>The Genome Sequence of Enterococcus gilvus ATCC BAA-350.</title>
        <authorList>
            <consortium name="The Broad Institute Genome Sequencing Platform"/>
            <consortium name="The Broad Institute Genome Sequencing Center for Infectious Disease"/>
            <person name="Earl A.M."/>
            <person name="Gilmore M.S."/>
            <person name="Lebreton F."/>
            <person name="Walker B."/>
            <person name="Young S.K."/>
            <person name="Zeng Q."/>
            <person name="Gargeya S."/>
            <person name="Fitzgerald M."/>
            <person name="Haas B."/>
            <person name="Abouelleil A."/>
            <person name="Alvarado L."/>
            <person name="Arachchi H.M."/>
            <person name="Berlin A.M."/>
            <person name="Chapman S.B."/>
            <person name="Dewar J."/>
            <person name="Goldberg J."/>
            <person name="Griggs A."/>
            <person name="Gujja S."/>
            <person name="Hansen M."/>
            <person name="Howarth C."/>
            <person name="Imamovic A."/>
            <person name="Larimer J."/>
            <person name="McCowan C."/>
            <person name="Murphy C."/>
            <person name="Neiman D."/>
            <person name="Pearson M."/>
            <person name="Priest M."/>
            <person name="Roberts A."/>
            <person name="Saif S."/>
            <person name="Shea T."/>
            <person name="Sisk P."/>
            <person name="Sykes S."/>
            <person name="Wortman J."/>
            <person name="Nusbaum C."/>
            <person name="Birren B."/>
        </authorList>
    </citation>
    <scope>NUCLEOTIDE SEQUENCE [LARGE SCALE GENOMIC DNA]</scope>
    <source>
        <strain evidence="6 8">ATCC BAA-350</strain>
    </source>
</reference>
<dbReference type="GO" id="GO:0000160">
    <property type="term" value="P:phosphorelay signal transduction system"/>
    <property type="evidence" value="ECO:0007669"/>
    <property type="project" value="InterPro"/>
</dbReference>
<evidence type="ECO:0000313" key="9">
    <source>
        <dbReference type="Proteomes" id="UP000014160"/>
    </source>
</evidence>
<dbReference type="GO" id="GO:0006355">
    <property type="term" value="P:regulation of DNA-templated transcription"/>
    <property type="evidence" value="ECO:0007669"/>
    <property type="project" value="InterPro"/>
</dbReference>
<proteinExistence type="predicted"/>
<keyword evidence="2 4" id="KW-0238">DNA-binding</keyword>
<dbReference type="Proteomes" id="UP000014160">
    <property type="component" value="Unassembled WGS sequence"/>
</dbReference>
<dbReference type="eggNOG" id="COG0745">
    <property type="taxonomic scope" value="Bacteria"/>
</dbReference>
<gene>
    <name evidence="7" type="ORF">I592_03175</name>
    <name evidence="6" type="ORF">UKC_00273</name>
</gene>
<evidence type="ECO:0000256" key="1">
    <source>
        <dbReference type="ARBA" id="ARBA00023015"/>
    </source>
</evidence>
<comment type="caution">
    <text evidence="6">The sequence shown here is derived from an EMBL/GenBank/DDBJ whole genome shotgun (WGS) entry which is preliminary data.</text>
</comment>